<comment type="caution">
    <text evidence="2">The sequence shown here is derived from an EMBL/GenBank/DDBJ whole genome shotgun (WGS) entry which is preliminary data.</text>
</comment>
<accession>A0A841D4F9</accession>
<dbReference type="AlphaFoldDB" id="A0A841D4F9"/>
<dbReference type="Proteomes" id="UP000562352">
    <property type="component" value="Unassembled WGS sequence"/>
</dbReference>
<proteinExistence type="predicted"/>
<feature type="region of interest" description="Disordered" evidence="1">
    <location>
        <begin position="30"/>
        <end position="142"/>
    </location>
</feature>
<evidence type="ECO:0000313" key="3">
    <source>
        <dbReference type="Proteomes" id="UP000562352"/>
    </source>
</evidence>
<name>A0A841D4F9_PLAVE</name>
<dbReference type="RefSeq" id="WP_184941480.1">
    <property type="nucleotide sequence ID" value="NZ_BAAAWZ010000004.1"/>
</dbReference>
<feature type="compositionally biased region" description="Acidic residues" evidence="1">
    <location>
        <begin position="50"/>
        <end position="63"/>
    </location>
</feature>
<sequence length="142" mass="14946">MILDRNNTEFGAAFDGSDDLDELRRLLFDAVPGPTEEETGDMFAQTFSADEADLSLLPDEDVLSGDSAPDAQDPAGEPGPFGEDGSFGGEDRGDAQDAGHEDAGHEDYGDHSGDQDGDHGEDPYTPDDDHGGWDDPIFGGGV</sequence>
<keyword evidence="3" id="KW-1185">Reference proteome</keyword>
<organism evidence="2 3">
    <name type="scientific">Planomonospora venezuelensis</name>
    <dbReference type="NCBI Taxonomy" id="1999"/>
    <lineage>
        <taxon>Bacteria</taxon>
        <taxon>Bacillati</taxon>
        <taxon>Actinomycetota</taxon>
        <taxon>Actinomycetes</taxon>
        <taxon>Streptosporangiales</taxon>
        <taxon>Streptosporangiaceae</taxon>
        <taxon>Planomonospora</taxon>
    </lineage>
</organism>
<reference evidence="2 3" key="1">
    <citation type="submission" date="2020-08" db="EMBL/GenBank/DDBJ databases">
        <title>Genomic Encyclopedia of Type Strains, Phase III (KMG-III): the genomes of soil and plant-associated and newly described type strains.</title>
        <authorList>
            <person name="Whitman W."/>
        </authorList>
    </citation>
    <scope>NUCLEOTIDE SEQUENCE [LARGE SCALE GENOMIC DNA]</scope>
    <source>
        <strain evidence="2 3">CECT 3303</strain>
    </source>
</reference>
<dbReference type="EMBL" id="JACHJJ010000007">
    <property type="protein sequence ID" value="MBB5963384.1"/>
    <property type="molecule type" value="Genomic_DNA"/>
</dbReference>
<protein>
    <submittedName>
        <fullName evidence="2">Uncharacterized protein</fullName>
    </submittedName>
</protein>
<feature type="compositionally biased region" description="Basic and acidic residues" evidence="1">
    <location>
        <begin position="89"/>
        <end position="133"/>
    </location>
</feature>
<evidence type="ECO:0000256" key="1">
    <source>
        <dbReference type="SAM" id="MobiDB-lite"/>
    </source>
</evidence>
<evidence type="ECO:0000313" key="2">
    <source>
        <dbReference type="EMBL" id="MBB5963384.1"/>
    </source>
</evidence>
<gene>
    <name evidence="2" type="ORF">FHS22_002663</name>
</gene>